<reference evidence="2 3" key="1">
    <citation type="submission" date="2014-04" db="EMBL/GenBank/DDBJ databases">
        <authorList>
            <consortium name="DOE Joint Genome Institute"/>
            <person name="Kuo A."/>
            <person name="Kohler A."/>
            <person name="Costa M.D."/>
            <person name="Nagy L.G."/>
            <person name="Floudas D."/>
            <person name="Copeland A."/>
            <person name="Barry K.W."/>
            <person name="Cichocki N."/>
            <person name="Veneault-Fourrey C."/>
            <person name="LaButti K."/>
            <person name="Lindquist E.A."/>
            <person name="Lipzen A."/>
            <person name="Lundell T."/>
            <person name="Morin E."/>
            <person name="Murat C."/>
            <person name="Sun H."/>
            <person name="Tunlid A."/>
            <person name="Henrissat B."/>
            <person name="Grigoriev I.V."/>
            <person name="Hibbett D.S."/>
            <person name="Martin F."/>
            <person name="Nordberg H.P."/>
            <person name="Cantor M.N."/>
            <person name="Hua S.X."/>
        </authorList>
    </citation>
    <scope>NUCLEOTIDE SEQUENCE [LARGE SCALE GENOMIC DNA]</scope>
    <source>
        <strain evidence="2 3">441</strain>
    </source>
</reference>
<proteinExistence type="predicted"/>
<evidence type="ECO:0000256" key="1">
    <source>
        <dbReference type="SAM" id="MobiDB-lite"/>
    </source>
</evidence>
<dbReference type="EMBL" id="KN833820">
    <property type="protein sequence ID" value="KIK17780.1"/>
    <property type="molecule type" value="Genomic_DNA"/>
</dbReference>
<keyword evidence="3" id="KW-1185">Reference proteome</keyword>
<organism evidence="2 3">
    <name type="scientific">Pisolithus microcarpus 441</name>
    <dbReference type="NCBI Taxonomy" id="765257"/>
    <lineage>
        <taxon>Eukaryota</taxon>
        <taxon>Fungi</taxon>
        <taxon>Dikarya</taxon>
        <taxon>Basidiomycota</taxon>
        <taxon>Agaricomycotina</taxon>
        <taxon>Agaricomycetes</taxon>
        <taxon>Agaricomycetidae</taxon>
        <taxon>Boletales</taxon>
        <taxon>Sclerodermatineae</taxon>
        <taxon>Pisolithaceae</taxon>
        <taxon>Pisolithus</taxon>
    </lineage>
</organism>
<evidence type="ECO:0000313" key="3">
    <source>
        <dbReference type="Proteomes" id="UP000054018"/>
    </source>
</evidence>
<dbReference type="HOGENOM" id="CLU_2347512_0_0_1"/>
<dbReference type="AlphaFoldDB" id="A0A0C9XZ15"/>
<name>A0A0C9XZ15_9AGAM</name>
<protein>
    <submittedName>
        <fullName evidence="2">Uncharacterized protein</fullName>
    </submittedName>
</protein>
<dbReference type="Proteomes" id="UP000054018">
    <property type="component" value="Unassembled WGS sequence"/>
</dbReference>
<accession>A0A0C9XZ15</accession>
<feature type="compositionally biased region" description="Polar residues" evidence="1">
    <location>
        <begin position="1"/>
        <end position="11"/>
    </location>
</feature>
<feature type="region of interest" description="Disordered" evidence="1">
    <location>
        <begin position="1"/>
        <end position="26"/>
    </location>
</feature>
<evidence type="ECO:0000313" key="2">
    <source>
        <dbReference type="EMBL" id="KIK17780.1"/>
    </source>
</evidence>
<gene>
    <name evidence="2" type="ORF">PISMIDRAFT_14865</name>
</gene>
<reference evidence="3" key="2">
    <citation type="submission" date="2015-01" db="EMBL/GenBank/DDBJ databases">
        <title>Evolutionary Origins and Diversification of the Mycorrhizal Mutualists.</title>
        <authorList>
            <consortium name="DOE Joint Genome Institute"/>
            <consortium name="Mycorrhizal Genomics Consortium"/>
            <person name="Kohler A."/>
            <person name="Kuo A."/>
            <person name="Nagy L.G."/>
            <person name="Floudas D."/>
            <person name="Copeland A."/>
            <person name="Barry K.W."/>
            <person name="Cichocki N."/>
            <person name="Veneault-Fourrey C."/>
            <person name="LaButti K."/>
            <person name="Lindquist E.A."/>
            <person name="Lipzen A."/>
            <person name="Lundell T."/>
            <person name="Morin E."/>
            <person name="Murat C."/>
            <person name="Riley R."/>
            <person name="Ohm R."/>
            <person name="Sun H."/>
            <person name="Tunlid A."/>
            <person name="Henrissat B."/>
            <person name="Grigoriev I.V."/>
            <person name="Hibbett D.S."/>
            <person name="Martin F."/>
        </authorList>
    </citation>
    <scope>NUCLEOTIDE SEQUENCE [LARGE SCALE GENOMIC DNA]</scope>
    <source>
        <strain evidence="3">441</strain>
    </source>
</reference>
<sequence>MLPLSPVSNGRPQGISPHTPLSDFTSGAHREGAVLLGNPLFLLPPSLDTRYLETRRAYPLAFRESDSTRRRLSGGIFFVAIAAAVPEISPILWRKAL</sequence>